<dbReference type="AlphaFoldDB" id="A0A1A6AVY3"/>
<dbReference type="EMBL" id="LROS01000014">
    <property type="protein sequence ID" value="OBR94185.1"/>
    <property type="molecule type" value="Genomic_DNA"/>
</dbReference>
<evidence type="ECO:0000313" key="2">
    <source>
        <dbReference type="Proteomes" id="UP000093954"/>
    </source>
</evidence>
<protein>
    <submittedName>
        <fullName evidence="1">Uncharacterized protein</fullName>
    </submittedName>
</protein>
<dbReference type="Proteomes" id="UP000093954">
    <property type="component" value="Unassembled WGS sequence"/>
</dbReference>
<gene>
    <name evidence="1" type="ORF">CLRAG_15760</name>
</gene>
<comment type="caution">
    <text evidence="1">The sequence shown here is derived from an EMBL/GenBank/DDBJ whole genome shotgun (WGS) entry which is preliminary data.</text>
</comment>
<accession>A0A1A6AVY3</accession>
<organism evidence="1 2">
    <name type="scientific">Clostridium ragsdalei P11</name>
    <dbReference type="NCBI Taxonomy" id="1353534"/>
    <lineage>
        <taxon>Bacteria</taxon>
        <taxon>Bacillati</taxon>
        <taxon>Bacillota</taxon>
        <taxon>Clostridia</taxon>
        <taxon>Eubacteriales</taxon>
        <taxon>Clostridiaceae</taxon>
        <taxon>Clostridium</taxon>
    </lineage>
</organism>
<keyword evidence="2" id="KW-1185">Reference proteome</keyword>
<name>A0A1A6AVY3_9CLOT</name>
<reference evidence="1 2" key="1">
    <citation type="journal article" date="2012" name="Front. Microbiol.">
        <title>Draft Genome Sequence of the Virulent Strain 01-B526 of the Fish Pathogen Aeromonas salmonicida.</title>
        <authorList>
            <person name="Charette S.J."/>
            <person name="Brochu F."/>
            <person name="Boyle B."/>
            <person name="Filion G."/>
            <person name="Tanaka K.H."/>
            <person name="Derome N."/>
        </authorList>
    </citation>
    <scope>NUCLEOTIDE SEQUENCE [LARGE SCALE GENOMIC DNA]</scope>
    <source>
        <strain evidence="1 2">P11</strain>
    </source>
</reference>
<proteinExistence type="predicted"/>
<sequence>MCILCKVEFTMEKVSDLLNNSFNLERKLKQQVNTKYDFSEIINKQSLTSSLDDKHNSTSVVCDEFGTMITRIIPPKLWEKMIANVEKKKYVDNVIKDFFAQQHALNSFLTAQGDIQTPATITFNEDGSWVETCGSVPLPKKLAEIEKARELKRKKK</sequence>
<dbReference type="PATRIC" id="fig|1353534.3.peg.1602"/>
<evidence type="ECO:0000313" key="1">
    <source>
        <dbReference type="EMBL" id="OBR94185.1"/>
    </source>
</evidence>